<reference evidence="2 3" key="1">
    <citation type="submission" date="2019-07" db="EMBL/GenBank/DDBJ databases">
        <title>Whole genome shotgun sequence of Nocardia ninae NBRC 108245.</title>
        <authorList>
            <person name="Hosoyama A."/>
            <person name="Uohara A."/>
            <person name="Ohji S."/>
            <person name="Ichikawa N."/>
        </authorList>
    </citation>
    <scope>NUCLEOTIDE SEQUENCE [LARGE SCALE GENOMIC DNA]</scope>
    <source>
        <strain evidence="2 3">NBRC 108245</strain>
    </source>
</reference>
<evidence type="ECO:0000313" key="3">
    <source>
        <dbReference type="Proteomes" id="UP000321424"/>
    </source>
</evidence>
<feature type="compositionally biased region" description="Polar residues" evidence="1">
    <location>
        <begin position="436"/>
        <end position="455"/>
    </location>
</feature>
<comment type="caution">
    <text evidence="2">The sequence shown here is derived from an EMBL/GenBank/DDBJ whole genome shotgun (WGS) entry which is preliminary data.</text>
</comment>
<gene>
    <name evidence="2" type="ORF">NN4_79650</name>
</gene>
<dbReference type="Proteomes" id="UP000321424">
    <property type="component" value="Unassembled WGS sequence"/>
</dbReference>
<protein>
    <submittedName>
        <fullName evidence="2">Uncharacterized protein</fullName>
    </submittedName>
</protein>
<dbReference type="EMBL" id="BJXA01000098">
    <property type="protein sequence ID" value="GEM43446.1"/>
    <property type="molecule type" value="Genomic_DNA"/>
</dbReference>
<name>A0A511MTQ2_9NOCA</name>
<keyword evidence="3" id="KW-1185">Reference proteome</keyword>
<dbReference type="OrthoDB" id="4556916at2"/>
<accession>A0A511MTQ2</accession>
<feature type="compositionally biased region" description="Low complexity" evidence="1">
    <location>
        <begin position="467"/>
        <end position="481"/>
    </location>
</feature>
<feature type="region of interest" description="Disordered" evidence="1">
    <location>
        <begin position="427"/>
        <end position="517"/>
    </location>
</feature>
<evidence type="ECO:0000256" key="1">
    <source>
        <dbReference type="SAM" id="MobiDB-lite"/>
    </source>
</evidence>
<dbReference type="AlphaFoldDB" id="A0A511MTQ2"/>
<evidence type="ECO:0000313" key="2">
    <source>
        <dbReference type="EMBL" id="GEM43446.1"/>
    </source>
</evidence>
<feature type="compositionally biased region" description="Basic residues" evidence="1">
    <location>
        <begin position="508"/>
        <end position="517"/>
    </location>
</feature>
<dbReference type="RefSeq" id="WP_147142095.1">
    <property type="nucleotide sequence ID" value="NZ_BJXA01000098.1"/>
</dbReference>
<proteinExistence type="predicted"/>
<feature type="compositionally biased region" description="Basic and acidic residues" evidence="1">
    <location>
        <begin position="491"/>
        <end position="504"/>
    </location>
</feature>
<organism evidence="2 3">
    <name type="scientific">Nocardia ninae NBRC 108245</name>
    <dbReference type="NCBI Taxonomy" id="1210091"/>
    <lineage>
        <taxon>Bacteria</taxon>
        <taxon>Bacillati</taxon>
        <taxon>Actinomycetota</taxon>
        <taxon>Actinomycetes</taxon>
        <taxon>Mycobacteriales</taxon>
        <taxon>Nocardiaceae</taxon>
        <taxon>Nocardia</taxon>
    </lineage>
</organism>
<sequence length="517" mass="57850">MDDKEARHSGHDFNESEMRWAYEDLYRLRQNAITTESVTEYLALNTEATQLERAWLTGPPQWALRWRYLDAAVEDWANDPDYARQILHETFFGSLYNPPNLDGIERDSLLQAARLTRRGSTAEPIDTSSLAYIATYARTGSTTGDLGAHTSWWKAREWIREHAIADADTPVDLTIAAHDVVSGKRRLLNTATAIPAAEAVTELDRLTTVLGGARELDGKVFVDDLHCDVLCDDYQAAMNAANHPDAGTRRIEHKLHADDLRDQTLDFAASIGRQDIVEALADIDRTARQDGTDLAAPSGSWLDQITDHAQRAREQLSWHGIEVHYPHPNDPSLIVHAGRSPVEHLDPWYGEQLRLTQPGGEHTGEMGRIGRYGSCEELLTALENRTATPGFAHDRHRGAVPAEVVTRLREFDQKLRELDTNLTTSTSVRAAIRSGQPIQWTRSGKRSNTTGSTSPGERDPAQRLTESVTSDSQSHSISTDSGRTPPLGHNPTRDAARNRRERIARQPNRTRPHRRHP</sequence>